<keyword evidence="4" id="KW-1185">Reference proteome</keyword>
<dbReference type="InterPro" id="IPR036770">
    <property type="entry name" value="Ankyrin_rpt-contain_sf"/>
</dbReference>
<proteinExistence type="predicted"/>
<dbReference type="InterPro" id="IPR002110">
    <property type="entry name" value="Ankyrin_rpt"/>
</dbReference>
<dbReference type="PANTHER" id="PTHR24153">
    <property type="entry name" value="ESPIN"/>
    <property type="match status" value="1"/>
</dbReference>
<dbReference type="AlphaFoldDB" id="A0ABD3NP14"/>
<comment type="caution">
    <text evidence="3">The sequence shown here is derived from an EMBL/GenBank/DDBJ whole genome shotgun (WGS) entry which is preliminary data.</text>
</comment>
<dbReference type="PANTHER" id="PTHR24153:SF8">
    <property type="entry name" value="FORKED, ISOFORM F"/>
    <property type="match status" value="1"/>
</dbReference>
<reference evidence="3 4" key="1">
    <citation type="submission" date="2024-10" db="EMBL/GenBank/DDBJ databases">
        <title>Updated reference genomes for cyclostephanoid diatoms.</title>
        <authorList>
            <person name="Roberts W.R."/>
            <person name="Alverson A.J."/>
        </authorList>
    </citation>
    <scope>NUCLEOTIDE SEQUENCE [LARGE SCALE GENOMIC DNA]</scope>
    <source>
        <strain evidence="3 4">AJA276-08</strain>
    </source>
</reference>
<evidence type="ECO:0000313" key="4">
    <source>
        <dbReference type="Proteomes" id="UP001530315"/>
    </source>
</evidence>
<sequence>MPSDPAAKELSSSLILLFRLIEANDWNKLDSIFLTNPEGQVKFRRLAALVAKSKAFNGMTILHVCARFNPPPKVVSRIIELCPDTPRAQDRLKRTPLHVMAGTDTPSCFIKVLANAYPDACTIQDLDGRTPLHFACDSSCELFEDDIRKSVQSAPSITTIGVLLAASPESVVLKDKKGMSAIEYALCSGAELRTFKLLQKTTQRVTSRNREGMKNNSAKDELVCAMKIAVEKVVESAAPRKVMPVEFPRKCSINARSA</sequence>
<accession>A0ABD3NP14</accession>
<evidence type="ECO:0000256" key="2">
    <source>
        <dbReference type="ARBA" id="ARBA00023043"/>
    </source>
</evidence>
<dbReference type="Gene3D" id="1.25.40.20">
    <property type="entry name" value="Ankyrin repeat-containing domain"/>
    <property type="match status" value="1"/>
</dbReference>
<organism evidence="3 4">
    <name type="scientific">Stephanodiscus triporus</name>
    <dbReference type="NCBI Taxonomy" id="2934178"/>
    <lineage>
        <taxon>Eukaryota</taxon>
        <taxon>Sar</taxon>
        <taxon>Stramenopiles</taxon>
        <taxon>Ochrophyta</taxon>
        <taxon>Bacillariophyta</taxon>
        <taxon>Coscinodiscophyceae</taxon>
        <taxon>Thalassiosirophycidae</taxon>
        <taxon>Stephanodiscales</taxon>
        <taxon>Stephanodiscaceae</taxon>
        <taxon>Stephanodiscus</taxon>
    </lineage>
</organism>
<protein>
    <submittedName>
        <fullName evidence="3">Uncharacterized protein</fullName>
    </submittedName>
</protein>
<gene>
    <name evidence="3" type="ORF">ACHAW5_001579</name>
</gene>
<dbReference type="Pfam" id="PF12796">
    <property type="entry name" value="Ank_2"/>
    <property type="match status" value="1"/>
</dbReference>
<dbReference type="InterPro" id="IPR052420">
    <property type="entry name" value="Espin/Espin-like"/>
</dbReference>
<evidence type="ECO:0000256" key="1">
    <source>
        <dbReference type="ARBA" id="ARBA00022737"/>
    </source>
</evidence>
<dbReference type="Proteomes" id="UP001530315">
    <property type="component" value="Unassembled WGS sequence"/>
</dbReference>
<evidence type="ECO:0000313" key="3">
    <source>
        <dbReference type="EMBL" id="KAL3775560.1"/>
    </source>
</evidence>
<dbReference type="EMBL" id="JALLAZ020001408">
    <property type="protein sequence ID" value="KAL3775560.1"/>
    <property type="molecule type" value="Genomic_DNA"/>
</dbReference>
<dbReference type="SUPFAM" id="SSF48403">
    <property type="entry name" value="Ankyrin repeat"/>
    <property type="match status" value="1"/>
</dbReference>
<keyword evidence="1" id="KW-0677">Repeat</keyword>
<name>A0ABD3NP14_9STRA</name>
<keyword evidence="2" id="KW-0040">ANK repeat</keyword>